<feature type="domain" description="ABC transmembrane type-1" evidence="11">
    <location>
        <begin position="17"/>
        <end position="298"/>
    </location>
</feature>
<dbReference type="GO" id="GO:0015421">
    <property type="term" value="F:ABC-type oligopeptide transporter activity"/>
    <property type="evidence" value="ECO:0007669"/>
    <property type="project" value="TreeGrafter"/>
</dbReference>
<dbReference type="InterPro" id="IPR027417">
    <property type="entry name" value="P-loop_NTPase"/>
</dbReference>
<comment type="caution">
    <text evidence="12">The sequence shown here is derived from an EMBL/GenBank/DDBJ whole genome shotgun (WGS) entry which is preliminary data.</text>
</comment>
<dbReference type="InterPro" id="IPR036640">
    <property type="entry name" value="ABC1_TM_sf"/>
</dbReference>
<dbReference type="InterPro" id="IPR011527">
    <property type="entry name" value="ABC1_TM_dom"/>
</dbReference>
<organism evidence="12 13">
    <name type="scientific">Fusobacterium vincentii 4_1_13</name>
    <dbReference type="NCBI Taxonomy" id="469606"/>
    <lineage>
        <taxon>Bacteria</taxon>
        <taxon>Fusobacteriati</taxon>
        <taxon>Fusobacteriota</taxon>
        <taxon>Fusobacteriia</taxon>
        <taxon>Fusobacteriales</taxon>
        <taxon>Fusobacteriaceae</taxon>
        <taxon>Fusobacterium</taxon>
    </lineage>
</organism>
<feature type="transmembrane region" description="Helical" evidence="9">
    <location>
        <begin position="155"/>
        <end position="182"/>
    </location>
</feature>
<dbReference type="Gene3D" id="3.40.50.300">
    <property type="entry name" value="P-loop containing nucleotide triphosphate hydrolases"/>
    <property type="match status" value="1"/>
</dbReference>
<dbReference type="RefSeq" id="WP_008803071.1">
    <property type="nucleotide sequence ID" value="NZ_KQ235737.1"/>
</dbReference>
<dbReference type="eggNOG" id="COG1132">
    <property type="taxonomic scope" value="Bacteria"/>
</dbReference>
<protein>
    <recommendedName>
        <fullName evidence="14">ABC transporter</fullName>
    </recommendedName>
</protein>
<evidence type="ECO:0000313" key="13">
    <source>
        <dbReference type="Proteomes" id="UP000004925"/>
    </source>
</evidence>
<keyword evidence="8 9" id="KW-0472">Membrane</keyword>
<feature type="transmembrane region" description="Helical" evidence="9">
    <location>
        <begin position="236"/>
        <end position="260"/>
    </location>
</feature>
<dbReference type="GO" id="GO:0005886">
    <property type="term" value="C:plasma membrane"/>
    <property type="evidence" value="ECO:0007669"/>
    <property type="project" value="UniProtKB-SubCell"/>
</dbReference>
<dbReference type="EMBL" id="ACDE02000019">
    <property type="protein sequence ID" value="EEO40392.1"/>
    <property type="molecule type" value="Genomic_DNA"/>
</dbReference>
<dbReference type="PROSITE" id="PS50929">
    <property type="entry name" value="ABC_TM1F"/>
    <property type="match status" value="1"/>
</dbReference>
<sequence>MKLLRTYIKENIGTLSLSAIFLTFNTFATLAIPFEISNIINQGIMKKNIDMVYSTSIKMVAILIFGTVTGIIANHFVALFATNFSKKNRKMLIRNIETLTLDQVSDFGVASLVTRMSNDNNNAQRLIVAFFQMILPSPIMVTISIFLTIKLSPSLALIPLFTILIFACAIVLTLFKSLPYILKVQKKLDRMTLVLRERFIGAKIIRAFDNSEKEKERFNNIGQDYADNYIIINKKFALLSPMAFALMSVIITLIIFFGAMKVLNNTLEIGSITAIVEYSLTTIAALIMSSMVLVQMPKAVVSIERIEEVLAVTSEIRDSEDLKDNSYYEGILKQNPISLTFDNVCFRYKGAEKQILKNISFSIKAGERFAIVGATGSGKSTIAKVLLRLNDIESGKILINNVNTLDLPLNCLRNQISYIPQKAYIFSGAIKDNFRFTNKNMTDEEIVEIAKVAQSYDFINSLPDKFNSFVAQGGTNFSGGQKQRLSIARALSKEANIYLFDDSFSALDYATDAKLRKELKTFLKDKITIIIAQRLNTIADADKIIVLKDSEITGMGTHQELLESNQEYIELAKSQGILE</sequence>
<gene>
    <name evidence="12" type="ORF">FSCG_01105</name>
</gene>
<keyword evidence="3" id="KW-1003">Cell membrane</keyword>
<dbReference type="InterPro" id="IPR017871">
    <property type="entry name" value="ABC_transporter-like_CS"/>
</dbReference>
<dbReference type="Gene3D" id="1.20.1560.10">
    <property type="entry name" value="ABC transporter type 1, transmembrane domain"/>
    <property type="match status" value="1"/>
</dbReference>
<evidence type="ECO:0000256" key="2">
    <source>
        <dbReference type="ARBA" id="ARBA00022448"/>
    </source>
</evidence>
<dbReference type="PANTHER" id="PTHR43394:SF1">
    <property type="entry name" value="ATP-BINDING CASSETTE SUB-FAMILY B MEMBER 10, MITOCHONDRIAL"/>
    <property type="match status" value="1"/>
</dbReference>
<feature type="transmembrane region" description="Helical" evidence="9">
    <location>
        <begin position="56"/>
        <end position="81"/>
    </location>
</feature>
<feature type="transmembrane region" description="Helical" evidence="9">
    <location>
        <begin position="126"/>
        <end position="149"/>
    </location>
</feature>
<evidence type="ECO:0000259" key="11">
    <source>
        <dbReference type="PROSITE" id="PS50929"/>
    </source>
</evidence>
<dbReference type="FunFam" id="3.40.50.300:FF:000221">
    <property type="entry name" value="Multidrug ABC transporter ATP-binding protein"/>
    <property type="match status" value="1"/>
</dbReference>
<keyword evidence="2" id="KW-0813">Transport</keyword>
<keyword evidence="7 9" id="KW-1133">Transmembrane helix</keyword>
<dbReference type="PROSITE" id="PS00211">
    <property type="entry name" value="ABC_TRANSPORTER_1"/>
    <property type="match status" value="1"/>
</dbReference>
<dbReference type="GO" id="GO:0005524">
    <property type="term" value="F:ATP binding"/>
    <property type="evidence" value="ECO:0007669"/>
    <property type="project" value="UniProtKB-KW"/>
</dbReference>
<accession>A0A0M1VUS9</accession>
<dbReference type="GO" id="GO:0016887">
    <property type="term" value="F:ATP hydrolysis activity"/>
    <property type="evidence" value="ECO:0007669"/>
    <property type="project" value="InterPro"/>
</dbReference>
<dbReference type="AlphaFoldDB" id="A0A0M1VUS9"/>
<dbReference type="PANTHER" id="PTHR43394">
    <property type="entry name" value="ATP-DEPENDENT PERMEASE MDL1, MITOCHONDRIAL"/>
    <property type="match status" value="1"/>
</dbReference>
<name>A0A0M1VUS9_FUSVC</name>
<evidence type="ECO:0000256" key="4">
    <source>
        <dbReference type="ARBA" id="ARBA00022692"/>
    </source>
</evidence>
<evidence type="ECO:0000256" key="6">
    <source>
        <dbReference type="ARBA" id="ARBA00022840"/>
    </source>
</evidence>
<dbReference type="CDD" id="cd18548">
    <property type="entry name" value="ABC_6TM_Tm287_like"/>
    <property type="match status" value="1"/>
</dbReference>
<feature type="transmembrane region" description="Helical" evidence="9">
    <location>
        <begin position="12"/>
        <end position="36"/>
    </location>
</feature>
<dbReference type="SMART" id="SM00382">
    <property type="entry name" value="AAA"/>
    <property type="match status" value="1"/>
</dbReference>
<dbReference type="Pfam" id="PF00664">
    <property type="entry name" value="ABC_membrane"/>
    <property type="match status" value="1"/>
</dbReference>
<comment type="subcellular location">
    <subcellularLocation>
        <location evidence="1">Cell membrane</location>
        <topology evidence="1">Multi-pass membrane protein</topology>
    </subcellularLocation>
</comment>
<evidence type="ECO:0000256" key="5">
    <source>
        <dbReference type="ARBA" id="ARBA00022741"/>
    </source>
</evidence>
<evidence type="ECO:0000256" key="8">
    <source>
        <dbReference type="ARBA" id="ARBA00023136"/>
    </source>
</evidence>
<dbReference type="InterPro" id="IPR003439">
    <property type="entry name" value="ABC_transporter-like_ATP-bd"/>
</dbReference>
<evidence type="ECO:0000256" key="7">
    <source>
        <dbReference type="ARBA" id="ARBA00022989"/>
    </source>
</evidence>
<keyword evidence="5" id="KW-0547">Nucleotide-binding</keyword>
<dbReference type="InterPro" id="IPR039421">
    <property type="entry name" value="Type_1_exporter"/>
</dbReference>
<proteinExistence type="predicted"/>
<evidence type="ECO:0000256" key="9">
    <source>
        <dbReference type="SAM" id="Phobius"/>
    </source>
</evidence>
<reference evidence="12 13" key="1">
    <citation type="submission" date="2011-10" db="EMBL/GenBank/DDBJ databases">
        <title>The Genome Sequence of Fusobacterium sp. 4_1_13.</title>
        <authorList>
            <consortium name="The Broad Institute Genome Sequencing Platform"/>
            <person name="Earl A."/>
            <person name="Ward D."/>
            <person name="Feldgarden M."/>
            <person name="Gevers D."/>
            <person name="Strauss J."/>
            <person name="Ambrose C."/>
            <person name="Allen-Vercoe E."/>
            <person name="Young S.K."/>
            <person name="Zeng Q."/>
            <person name="Gargeya S."/>
            <person name="Fitzgerald M."/>
            <person name="Haas B."/>
            <person name="Abouelleil A."/>
            <person name="Alvarado L."/>
            <person name="Arachchi H.M."/>
            <person name="Berlin A."/>
            <person name="Brown A."/>
            <person name="Chapman S.B."/>
            <person name="Chen Z."/>
            <person name="Dunbar C."/>
            <person name="Freedman E."/>
            <person name="Gearin G."/>
            <person name="Goldberg J."/>
            <person name="Griggs A."/>
            <person name="Gujja S."/>
            <person name="Heiman D."/>
            <person name="Howarth C."/>
            <person name="Larson L."/>
            <person name="Lui A."/>
            <person name="MacDonald P.J."/>
            <person name="Montmayeur A."/>
            <person name="Murphy C."/>
            <person name="Neiman D."/>
            <person name="Pearson M."/>
            <person name="Priest M."/>
            <person name="Roberts A."/>
            <person name="Saif S."/>
            <person name="Shea T."/>
            <person name="Shenoy N."/>
            <person name="Sisk P."/>
            <person name="Stolte C."/>
            <person name="Sykes S."/>
            <person name="Wortman J."/>
            <person name="Nusbaum C."/>
            <person name="Birren B."/>
        </authorList>
    </citation>
    <scope>NUCLEOTIDE SEQUENCE [LARGE SCALE GENOMIC DNA]</scope>
    <source>
        <strain evidence="12 13">4_1_13</strain>
    </source>
</reference>
<evidence type="ECO:0008006" key="14">
    <source>
        <dbReference type="Google" id="ProtNLM"/>
    </source>
</evidence>
<dbReference type="InterPro" id="IPR003593">
    <property type="entry name" value="AAA+_ATPase"/>
</dbReference>
<feature type="domain" description="ABC transporter" evidence="10">
    <location>
        <begin position="339"/>
        <end position="574"/>
    </location>
</feature>
<keyword evidence="6" id="KW-0067">ATP-binding</keyword>
<dbReference type="PROSITE" id="PS50893">
    <property type="entry name" value="ABC_TRANSPORTER_2"/>
    <property type="match status" value="1"/>
</dbReference>
<feature type="transmembrane region" description="Helical" evidence="9">
    <location>
        <begin position="272"/>
        <end position="294"/>
    </location>
</feature>
<evidence type="ECO:0000256" key="3">
    <source>
        <dbReference type="ARBA" id="ARBA00022475"/>
    </source>
</evidence>
<dbReference type="SUPFAM" id="SSF90123">
    <property type="entry name" value="ABC transporter transmembrane region"/>
    <property type="match status" value="1"/>
</dbReference>
<keyword evidence="4 9" id="KW-0812">Transmembrane</keyword>
<dbReference type="HOGENOM" id="CLU_000604_84_3_0"/>
<evidence type="ECO:0000259" key="10">
    <source>
        <dbReference type="PROSITE" id="PS50893"/>
    </source>
</evidence>
<dbReference type="Pfam" id="PF00005">
    <property type="entry name" value="ABC_tran"/>
    <property type="match status" value="1"/>
</dbReference>
<dbReference type="SUPFAM" id="SSF52540">
    <property type="entry name" value="P-loop containing nucleoside triphosphate hydrolases"/>
    <property type="match status" value="1"/>
</dbReference>
<evidence type="ECO:0000256" key="1">
    <source>
        <dbReference type="ARBA" id="ARBA00004651"/>
    </source>
</evidence>
<evidence type="ECO:0000313" key="12">
    <source>
        <dbReference type="EMBL" id="EEO40392.1"/>
    </source>
</evidence>
<dbReference type="Proteomes" id="UP000004925">
    <property type="component" value="Unassembled WGS sequence"/>
</dbReference>